<dbReference type="InterPro" id="IPR014719">
    <property type="entry name" value="Ribosomal_bL12_C/ClpS-like"/>
</dbReference>
<comment type="caution">
    <text evidence="6">The sequence shown here is derived from an EMBL/GenBank/DDBJ whole genome shotgun (WGS) entry which is preliminary data.</text>
</comment>
<dbReference type="GO" id="GO:1990904">
    <property type="term" value="C:ribonucleoprotein complex"/>
    <property type="evidence" value="ECO:0007669"/>
    <property type="project" value="UniProtKB-KW"/>
</dbReference>
<dbReference type="NCBIfam" id="TIGR00855">
    <property type="entry name" value="L12"/>
    <property type="match status" value="1"/>
</dbReference>
<dbReference type="Gene3D" id="1.20.5.710">
    <property type="entry name" value="Single helix bin"/>
    <property type="match status" value="1"/>
</dbReference>
<comment type="similarity">
    <text evidence="1">Belongs to the bacterial ribosomal protein bL12 family.</text>
</comment>
<dbReference type="EMBL" id="BLLK01000062">
    <property type="protein sequence ID" value="GFH58945.1"/>
    <property type="molecule type" value="Genomic_DNA"/>
</dbReference>
<dbReference type="Gene3D" id="3.30.1390.10">
    <property type="match status" value="1"/>
</dbReference>
<organism evidence="6 7">
    <name type="scientific">Chaetoceros tenuissimus</name>
    <dbReference type="NCBI Taxonomy" id="426638"/>
    <lineage>
        <taxon>Eukaryota</taxon>
        <taxon>Sar</taxon>
        <taxon>Stramenopiles</taxon>
        <taxon>Ochrophyta</taxon>
        <taxon>Bacillariophyta</taxon>
        <taxon>Coscinodiscophyceae</taxon>
        <taxon>Chaetocerotophycidae</taxon>
        <taxon>Chaetocerotales</taxon>
        <taxon>Chaetocerotaceae</taxon>
        <taxon>Chaetoceros</taxon>
    </lineage>
</organism>
<dbReference type="PANTHER" id="PTHR45987">
    <property type="entry name" value="39S RIBOSOMAL PROTEIN L12"/>
    <property type="match status" value="1"/>
</dbReference>
<keyword evidence="3" id="KW-0687">Ribonucleoprotein</keyword>
<keyword evidence="2 6" id="KW-0689">Ribosomal protein</keyword>
<feature type="compositionally biased region" description="Basic and acidic residues" evidence="4">
    <location>
        <begin position="58"/>
        <end position="72"/>
    </location>
</feature>
<reference evidence="6 7" key="1">
    <citation type="journal article" date="2021" name="Sci. Rep.">
        <title>The genome of the diatom Chaetoceros tenuissimus carries an ancient integrated fragment of an extant virus.</title>
        <authorList>
            <person name="Hongo Y."/>
            <person name="Kimura K."/>
            <person name="Takaki Y."/>
            <person name="Yoshida Y."/>
            <person name="Baba S."/>
            <person name="Kobayashi G."/>
            <person name="Nagasaki K."/>
            <person name="Hano T."/>
            <person name="Tomaru Y."/>
        </authorList>
    </citation>
    <scope>NUCLEOTIDE SEQUENCE [LARGE SCALE GENOMIC DNA]</scope>
    <source>
        <strain evidence="6 7">NIES-3715</strain>
    </source>
</reference>
<dbReference type="FunFam" id="3.30.1390.10:FF:000001">
    <property type="entry name" value="50S ribosomal protein L7/L12"/>
    <property type="match status" value="1"/>
</dbReference>
<dbReference type="SUPFAM" id="SSF54736">
    <property type="entry name" value="ClpS-like"/>
    <property type="match status" value="1"/>
</dbReference>
<dbReference type="GO" id="GO:0006412">
    <property type="term" value="P:translation"/>
    <property type="evidence" value="ECO:0007669"/>
    <property type="project" value="InterPro"/>
</dbReference>
<evidence type="ECO:0000313" key="7">
    <source>
        <dbReference type="Proteomes" id="UP001054902"/>
    </source>
</evidence>
<evidence type="ECO:0000256" key="2">
    <source>
        <dbReference type="ARBA" id="ARBA00022980"/>
    </source>
</evidence>
<dbReference type="HAMAP" id="MF_00368">
    <property type="entry name" value="Ribosomal_bL12"/>
    <property type="match status" value="1"/>
</dbReference>
<dbReference type="SUPFAM" id="SSF48300">
    <property type="entry name" value="Ribosomal protein L7/12, oligomerisation (N-terminal) domain"/>
    <property type="match status" value="1"/>
</dbReference>
<evidence type="ECO:0000259" key="5">
    <source>
        <dbReference type="Pfam" id="PF00542"/>
    </source>
</evidence>
<evidence type="ECO:0000313" key="6">
    <source>
        <dbReference type="EMBL" id="GFH58945.1"/>
    </source>
</evidence>
<dbReference type="InterPro" id="IPR000206">
    <property type="entry name" value="Ribosomal_bL12"/>
</dbReference>
<dbReference type="GO" id="GO:0005840">
    <property type="term" value="C:ribosome"/>
    <property type="evidence" value="ECO:0007669"/>
    <property type="project" value="UniProtKB-KW"/>
</dbReference>
<evidence type="ECO:0000256" key="4">
    <source>
        <dbReference type="SAM" id="MobiDB-lite"/>
    </source>
</evidence>
<dbReference type="AlphaFoldDB" id="A0AAD3D9J2"/>
<dbReference type="Pfam" id="PF00542">
    <property type="entry name" value="Ribosomal_L12"/>
    <property type="match status" value="1"/>
</dbReference>
<dbReference type="InterPro" id="IPR036235">
    <property type="entry name" value="Ribosomal_bL12_oligo_N_sf"/>
</dbReference>
<evidence type="ECO:0000256" key="1">
    <source>
        <dbReference type="ARBA" id="ARBA00007197"/>
    </source>
</evidence>
<keyword evidence="7" id="KW-1185">Reference proteome</keyword>
<dbReference type="Proteomes" id="UP001054902">
    <property type="component" value="Unassembled WGS sequence"/>
</dbReference>
<dbReference type="InterPro" id="IPR013823">
    <property type="entry name" value="Ribosomal_bL12_C"/>
</dbReference>
<gene>
    <name evidence="6" type="ORF">CTEN210_15421</name>
</gene>
<sequence>MAQRILLQRVARTINPSISSKLLATTSKQSTSQIPSIFSYSTQQRFLSFQPTKPLFEEAKEGAAPEAEKSTEDEVPAFQNPLHHDDPNKDKIMVDEFPEGEAPVVPLPPLDNEDGKVTAPPHLHELAEEIVTMSMLEMKELVDRVADHFGIEEGEDDFIGGGDGGAAAVEEEKEEKTAFDLKLTGFDAKSKIKVIKEIRAMTGLGLKEAKEMVEGAPKTIKKEIKMEEAEELKAKLEGVGATCEIE</sequence>
<evidence type="ECO:0000256" key="3">
    <source>
        <dbReference type="ARBA" id="ARBA00023274"/>
    </source>
</evidence>
<dbReference type="GO" id="GO:0003735">
    <property type="term" value="F:structural constituent of ribosome"/>
    <property type="evidence" value="ECO:0007669"/>
    <property type="project" value="InterPro"/>
</dbReference>
<feature type="region of interest" description="Disordered" evidence="4">
    <location>
        <begin position="58"/>
        <end position="89"/>
    </location>
</feature>
<dbReference type="GO" id="GO:0003729">
    <property type="term" value="F:mRNA binding"/>
    <property type="evidence" value="ECO:0007669"/>
    <property type="project" value="TreeGrafter"/>
</dbReference>
<dbReference type="CDD" id="cd00387">
    <property type="entry name" value="Ribosomal_L7_L12"/>
    <property type="match status" value="1"/>
</dbReference>
<dbReference type="PANTHER" id="PTHR45987:SF4">
    <property type="entry name" value="LARGE RIBOSOMAL SUBUNIT PROTEIN BL12M"/>
    <property type="match status" value="1"/>
</dbReference>
<protein>
    <submittedName>
        <fullName evidence="6">Large subunit ribosomal protein L7/L12</fullName>
    </submittedName>
</protein>
<name>A0AAD3D9J2_9STRA</name>
<accession>A0AAD3D9J2</accession>
<proteinExistence type="inferred from homology"/>
<feature type="domain" description="Large ribosomal subunit protein bL12 C-terminal" evidence="5">
    <location>
        <begin position="179"/>
        <end position="246"/>
    </location>
</feature>